<evidence type="ECO:0000256" key="6">
    <source>
        <dbReference type="ARBA" id="ARBA00022764"/>
    </source>
</evidence>
<comment type="function">
    <text evidence="1">Flagellum-specific muramidase which hydrolyzes the peptidoglycan layer to assemble the rod structure in the periplasmic space.</text>
</comment>
<keyword evidence="7" id="KW-0378">Hydrolase</keyword>
<dbReference type="Proteomes" id="UP000518288">
    <property type="component" value="Unassembled WGS sequence"/>
</dbReference>
<dbReference type="Gene3D" id="2.10.70.40">
    <property type="entry name" value="peptidoglycan hydrolase"/>
    <property type="match status" value="1"/>
</dbReference>
<dbReference type="SMART" id="SM00047">
    <property type="entry name" value="LYZ2"/>
    <property type="match status" value="1"/>
</dbReference>
<comment type="caution">
    <text evidence="12">The sequence shown here is derived from an EMBL/GenBank/DDBJ whole genome shotgun (WGS) entry which is preliminary data.</text>
</comment>
<evidence type="ECO:0000256" key="10">
    <source>
        <dbReference type="ARBA" id="ARBA00030835"/>
    </source>
</evidence>
<evidence type="ECO:0000313" key="12">
    <source>
        <dbReference type="EMBL" id="NYG33785.1"/>
    </source>
</evidence>
<evidence type="ECO:0000256" key="9">
    <source>
        <dbReference type="ARBA" id="ARBA00023316"/>
    </source>
</evidence>
<keyword evidence="12" id="KW-0282">Flagellum</keyword>
<dbReference type="GO" id="GO:0044780">
    <property type="term" value="P:bacterial-type flagellum assembly"/>
    <property type="evidence" value="ECO:0007669"/>
    <property type="project" value="InterPro"/>
</dbReference>
<gene>
    <name evidence="12" type="ORF">BDD16_002771</name>
</gene>
<comment type="similarity">
    <text evidence="3">In the N-terminal section; belongs to the FlgJ family.</text>
</comment>
<evidence type="ECO:0000256" key="5">
    <source>
        <dbReference type="ARBA" id="ARBA00013433"/>
    </source>
</evidence>
<dbReference type="GO" id="GO:0071555">
    <property type="term" value="P:cell wall organization"/>
    <property type="evidence" value="ECO:0007669"/>
    <property type="project" value="UniProtKB-KW"/>
</dbReference>
<dbReference type="NCBIfam" id="TIGR02541">
    <property type="entry name" value="flagell_FlgJ"/>
    <property type="match status" value="1"/>
</dbReference>
<organism evidence="12 13">
    <name type="scientific">Sphaerotilus montanus</name>
    <dbReference type="NCBI Taxonomy" id="522889"/>
    <lineage>
        <taxon>Bacteria</taxon>
        <taxon>Pseudomonadati</taxon>
        <taxon>Pseudomonadota</taxon>
        <taxon>Betaproteobacteria</taxon>
        <taxon>Burkholderiales</taxon>
        <taxon>Sphaerotilaceae</taxon>
        <taxon>Sphaerotilus</taxon>
    </lineage>
</organism>
<keyword evidence="9" id="KW-0961">Cell wall biogenesis/degradation</keyword>
<dbReference type="Gene3D" id="1.10.530.10">
    <property type="match status" value="1"/>
</dbReference>
<evidence type="ECO:0000256" key="1">
    <source>
        <dbReference type="ARBA" id="ARBA00002954"/>
    </source>
</evidence>
<keyword evidence="6" id="KW-0574">Periplasm</keyword>
<keyword evidence="12" id="KW-0966">Cell projection</keyword>
<dbReference type="Pfam" id="PF01832">
    <property type="entry name" value="Glucosaminidase"/>
    <property type="match status" value="1"/>
</dbReference>
<evidence type="ECO:0000256" key="4">
    <source>
        <dbReference type="ARBA" id="ARBA00007974"/>
    </source>
</evidence>
<dbReference type="Pfam" id="PF10135">
    <property type="entry name" value="Rod-binding"/>
    <property type="match status" value="1"/>
</dbReference>
<reference evidence="12 13" key="1">
    <citation type="submission" date="2020-07" db="EMBL/GenBank/DDBJ databases">
        <title>Genomic Encyclopedia of Archaeal and Bacterial Type Strains, Phase II (KMG-II): from individual species to whole genera.</title>
        <authorList>
            <person name="Goeker M."/>
        </authorList>
    </citation>
    <scope>NUCLEOTIDE SEQUENCE [LARGE SCALE GENOMIC DNA]</scope>
    <source>
        <strain evidence="12 13">DSM 21226</strain>
    </source>
</reference>
<dbReference type="InterPro" id="IPR002901">
    <property type="entry name" value="MGlyc_endo_b_GlcNAc-like_dom"/>
</dbReference>
<accession>A0A7Y9R226</accession>
<evidence type="ECO:0000313" key="13">
    <source>
        <dbReference type="Proteomes" id="UP000518288"/>
    </source>
</evidence>
<evidence type="ECO:0000256" key="2">
    <source>
        <dbReference type="ARBA" id="ARBA00004418"/>
    </source>
</evidence>
<sequence length="320" mass="33712">MQRPSSTQQLAAGGASLDALRGAAARNPADTIKEVSRQFEALFMQELMKSMRATTMDSGMLSNSATAMGGDMLDQQYAMQLSGQPGGLAAAIARQLERQMGVASAADPAPGHPRFLPLPGLRASTPGAATGNAVSALSGATESDAVQAVTPYGSNAQQFVSAQAQSAARVSAESGIPADFMIAQAAHETGWGRREIRGRDGSNSYNLFGIKAGPGWNGPSVTITTTEVIDGEPRKVQAQFRAYSSYEDSFRDYAKLIGTSPRYAAARRATDDPSAFARELQRAGYATDPNYAAKLSRVIQTTQRLQRSLGRTGLAADIQA</sequence>
<keyword evidence="12" id="KW-0969">Cilium</keyword>
<dbReference type="InterPro" id="IPR051056">
    <property type="entry name" value="Glycosyl_Hydrolase_73"/>
</dbReference>
<evidence type="ECO:0000256" key="3">
    <source>
        <dbReference type="ARBA" id="ARBA00006880"/>
    </source>
</evidence>
<dbReference type="InterPro" id="IPR019301">
    <property type="entry name" value="Flagellar_prot_FlgJ_N"/>
</dbReference>
<dbReference type="PANTHER" id="PTHR33308:SF9">
    <property type="entry name" value="PEPTIDOGLYCAN HYDROLASE FLGJ"/>
    <property type="match status" value="1"/>
</dbReference>
<dbReference type="PANTHER" id="PTHR33308">
    <property type="entry name" value="PEPTIDOGLYCAN HYDROLASE FLGJ"/>
    <property type="match status" value="1"/>
</dbReference>
<comment type="similarity">
    <text evidence="4">In the C-terminal section; belongs to the glycosyl hydrolase 73 family.</text>
</comment>
<keyword evidence="8" id="KW-0326">Glycosidase</keyword>
<dbReference type="RefSeq" id="WP_179634514.1">
    <property type="nucleotide sequence ID" value="NZ_JACCFH010000001.1"/>
</dbReference>
<protein>
    <recommendedName>
        <fullName evidence="5">Peptidoglycan hydrolase FlgJ</fullName>
    </recommendedName>
    <alternativeName>
        <fullName evidence="10">Muramidase FlgJ</fullName>
    </alternativeName>
</protein>
<name>A0A7Y9R226_9BURK</name>
<dbReference type="PRINTS" id="PR01002">
    <property type="entry name" value="FLGFLGJ"/>
</dbReference>
<dbReference type="GO" id="GO:0004040">
    <property type="term" value="F:amidase activity"/>
    <property type="evidence" value="ECO:0007669"/>
    <property type="project" value="InterPro"/>
</dbReference>
<keyword evidence="13" id="KW-1185">Reference proteome</keyword>
<comment type="subcellular location">
    <subcellularLocation>
        <location evidence="2">Periplasm</location>
    </subcellularLocation>
</comment>
<dbReference type="GO" id="GO:0016798">
    <property type="term" value="F:hydrolase activity, acting on glycosyl bonds"/>
    <property type="evidence" value="ECO:0007669"/>
    <property type="project" value="UniProtKB-KW"/>
</dbReference>
<dbReference type="GO" id="GO:0042597">
    <property type="term" value="C:periplasmic space"/>
    <property type="evidence" value="ECO:0007669"/>
    <property type="project" value="UniProtKB-SubCell"/>
</dbReference>
<dbReference type="GO" id="GO:0071973">
    <property type="term" value="P:bacterial-type flagellum-dependent cell motility"/>
    <property type="evidence" value="ECO:0007669"/>
    <property type="project" value="TreeGrafter"/>
</dbReference>
<evidence type="ECO:0000259" key="11">
    <source>
        <dbReference type="SMART" id="SM00047"/>
    </source>
</evidence>
<proteinExistence type="inferred from homology"/>
<dbReference type="EMBL" id="JACCFH010000001">
    <property type="protein sequence ID" value="NYG33785.1"/>
    <property type="molecule type" value="Genomic_DNA"/>
</dbReference>
<dbReference type="InterPro" id="IPR013377">
    <property type="entry name" value="FlgJ"/>
</dbReference>
<evidence type="ECO:0000256" key="7">
    <source>
        <dbReference type="ARBA" id="ARBA00022801"/>
    </source>
</evidence>
<feature type="domain" description="Mannosyl-glycoprotein endo-beta-N-acetylglucosamidase-like" evidence="11">
    <location>
        <begin position="149"/>
        <end position="303"/>
    </location>
</feature>
<evidence type="ECO:0000256" key="8">
    <source>
        <dbReference type="ARBA" id="ARBA00023295"/>
    </source>
</evidence>
<dbReference type="AlphaFoldDB" id="A0A7Y9R226"/>